<dbReference type="SUPFAM" id="SSF52540">
    <property type="entry name" value="P-loop containing nucleoside triphosphate hydrolases"/>
    <property type="match status" value="2"/>
</dbReference>
<dbReference type="PROSITE" id="PS50893">
    <property type="entry name" value="ABC_TRANSPORTER_2"/>
    <property type="match status" value="2"/>
</dbReference>
<evidence type="ECO:0000256" key="3">
    <source>
        <dbReference type="ARBA" id="ARBA00022741"/>
    </source>
</evidence>
<dbReference type="Gene3D" id="3.40.50.300">
    <property type="entry name" value="P-loop containing nucleotide triphosphate hydrolases"/>
    <property type="match status" value="2"/>
</dbReference>
<dbReference type="RefSeq" id="WP_185053529.1">
    <property type="nucleotide sequence ID" value="NZ_BAABIX010000008.1"/>
</dbReference>
<dbReference type="GO" id="GO:0016887">
    <property type="term" value="F:ATP hydrolysis activity"/>
    <property type="evidence" value="ECO:0007669"/>
    <property type="project" value="InterPro"/>
</dbReference>
<sequence>MSPLVEVDGLRLSAGATAVVDGLRFTIDPGECVAMVGPSGSGKTTTALALLGHLRDGVRHTGGTVRVAGLGALPGPAPGLRGGAAAYLGQDPGATLNPYQRVSSLLLTALGRTPRAGRAGAVAALLARVGLTPDLAARYPHQLSGGQQQRVALAVALARRPRLLILDEPASALDVVSAQEVRRELVAVRRQGVSLLWITHDVHAVRDAVDRVLVLDAGGLAEDAPYRRFVSAPASPAGRALVGAAEPGQAPPRTVPRREAVLTARDLVAGYPGRPAVLDGVSLEAYAGRCLAVLGVSGAGKSTLARCLAGLHPPAAGTVRLDGVPLAPGVRARTREQRAAVQFVAQDPAGALHPRQDVRTALARPLRLFHGLRERGAVDAEVARLLDAVRLPAEYARRLPGELSGGQRQRVALARALAARPRVLVCDEITAALDTVTRAAVLDLLAALRTEHDLALVVITHSPQVVAHLADDVLTLDDGRLTATAVPPLAAHGDRRQPLP</sequence>
<comment type="caution">
    <text evidence="6">The sequence shown here is derived from an EMBL/GenBank/DDBJ whole genome shotgun (WGS) entry which is preliminary data.</text>
</comment>
<protein>
    <submittedName>
        <fullName evidence="6">Peptide/nickel transport system ATP-binding protein</fullName>
    </submittedName>
</protein>
<accession>A0A840PKQ1</accession>
<dbReference type="Proteomes" id="UP000578449">
    <property type="component" value="Unassembled WGS sequence"/>
</dbReference>
<keyword evidence="7" id="KW-1185">Reference proteome</keyword>
<dbReference type="PANTHER" id="PTHR43776:SF7">
    <property type="entry name" value="D,D-DIPEPTIDE TRANSPORT ATP-BINDING PROTEIN DDPF-RELATED"/>
    <property type="match status" value="1"/>
</dbReference>
<proteinExistence type="inferred from homology"/>
<dbReference type="GO" id="GO:0055085">
    <property type="term" value="P:transmembrane transport"/>
    <property type="evidence" value="ECO:0007669"/>
    <property type="project" value="UniProtKB-ARBA"/>
</dbReference>
<dbReference type="PANTHER" id="PTHR43776">
    <property type="entry name" value="TRANSPORT ATP-BINDING PROTEIN"/>
    <property type="match status" value="1"/>
</dbReference>
<feature type="domain" description="ABC transporter" evidence="5">
    <location>
        <begin position="262"/>
        <end position="500"/>
    </location>
</feature>
<dbReference type="Pfam" id="PF00005">
    <property type="entry name" value="ABC_tran"/>
    <property type="match status" value="2"/>
</dbReference>
<reference evidence="6 7" key="1">
    <citation type="submission" date="2020-08" db="EMBL/GenBank/DDBJ databases">
        <title>Genomic Encyclopedia of Type Strains, Phase IV (KMG-IV): sequencing the most valuable type-strain genomes for metagenomic binning, comparative biology and taxonomic classification.</title>
        <authorList>
            <person name="Goeker M."/>
        </authorList>
    </citation>
    <scope>NUCLEOTIDE SEQUENCE [LARGE SCALE GENOMIC DNA]</scope>
    <source>
        <strain evidence="6 7">DSM 45615</strain>
    </source>
</reference>
<evidence type="ECO:0000256" key="1">
    <source>
        <dbReference type="ARBA" id="ARBA00005417"/>
    </source>
</evidence>
<feature type="domain" description="ABC transporter" evidence="5">
    <location>
        <begin position="5"/>
        <end position="242"/>
    </location>
</feature>
<organism evidence="6 7">
    <name type="scientific">Thermocatellispora tengchongensis</name>
    <dbReference type="NCBI Taxonomy" id="1073253"/>
    <lineage>
        <taxon>Bacteria</taxon>
        <taxon>Bacillati</taxon>
        <taxon>Actinomycetota</taxon>
        <taxon>Actinomycetes</taxon>
        <taxon>Streptosporangiales</taxon>
        <taxon>Streptosporangiaceae</taxon>
        <taxon>Thermocatellispora</taxon>
    </lineage>
</organism>
<evidence type="ECO:0000259" key="5">
    <source>
        <dbReference type="PROSITE" id="PS50893"/>
    </source>
</evidence>
<dbReference type="InterPro" id="IPR027417">
    <property type="entry name" value="P-loop_NTPase"/>
</dbReference>
<keyword evidence="3" id="KW-0547">Nucleotide-binding</keyword>
<dbReference type="InterPro" id="IPR050319">
    <property type="entry name" value="ABC_transp_ATP-bind"/>
</dbReference>
<dbReference type="InterPro" id="IPR003593">
    <property type="entry name" value="AAA+_ATPase"/>
</dbReference>
<evidence type="ECO:0000256" key="4">
    <source>
        <dbReference type="ARBA" id="ARBA00022840"/>
    </source>
</evidence>
<dbReference type="InterPro" id="IPR017871">
    <property type="entry name" value="ABC_transporter-like_CS"/>
</dbReference>
<evidence type="ECO:0000313" key="7">
    <source>
        <dbReference type="Proteomes" id="UP000578449"/>
    </source>
</evidence>
<comment type="similarity">
    <text evidence="1">Belongs to the ABC transporter superfamily.</text>
</comment>
<gene>
    <name evidence="6" type="ORF">HNP84_006386</name>
</gene>
<evidence type="ECO:0000256" key="2">
    <source>
        <dbReference type="ARBA" id="ARBA00022448"/>
    </source>
</evidence>
<keyword evidence="2" id="KW-0813">Transport</keyword>
<dbReference type="InterPro" id="IPR003439">
    <property type="entry name" value="ABC_transporter-like_ATP-bd"/>
</dbReference>
<dbReference type="PROSITE" id="PS00211">
    <property type="entry name" value="ABC_TRANSPORTER_1"/>
    <property type="match status" value="2"/>
</dbReference>
<dbReference type="SMART" id="SM00382">
    <property type="entry name" value="AAA"/>
    <property type="match status" value="2"/>
</dbReference>
<dbReference type="GO" id="GO:0005524">
    <property type="term" value="F:ATP binding"/>
    <property type="evidence" value="ECO:0007669"/>
    <property type="project" value="UniProtKB-KW"/>
</dbReference>
<dbReference type="AlphaFoldDB" id="A0A840PKQ1"/>
<keyword evidence="4 6" id="KW-0067">ATP-binding</keyword>
<name>A0A840PKQ1_9ACTN</name>
<dbReference type="EMBL" id="JACHGN010000015">
    <property type="protein sequence ID" value="MBB5136635.1"/>
    <property type="molecule type" value="Genomic_DNA"/>
</dbReference>
<evidence type="ECO:0000313" key="6">
    <source>
        <dbReference type="EMBL" id="MBB5136635.1"/>
    </source>
</evidence>